<protein>
    <recommendedName>
        <fullName evidence="5">XRE family transcriptional regulator</fullName>
    </recommendedName>
</protein>
<dbReference type="RefSeq" id="WP_121735600.1">
    <property type="nucleotide sequence ID" value="NZ_QXXG01000009.1"/>
</dbReference>
<dbReference type="Proteomes" id="UP000278164">
    <property type="component" value="Unassembled WGS sequence"/>
</dbReference>
<organism evidence="1 3">
    <name type="scientific">Parabacteroides distasonis</name>
    <dbReference type="NCBI Taxonomy" id="823"/>
    <lineage>
        <taxon>Bacteria</taxon>
        <taxon>Pseudomonadati</taxon>
        <taxon>Bacteroidota</taxon>
        <taxon>Bacteroidia</taxon>
        <taxon>Bacteroidales</taxon>
        <taxon>Tannerellaceae</taxon>
        <taxon>Parabacteroides</taxon>
    </lineage>
</organism>
<sequence length="117" mass="14025">MIESRGSGSNPWIRVAAMEVHLILYHWGLSSMREASDLLGVSRNTLSKLDPRHPDGSLRLESLDRIYATFFRLVPYQFPEREWEIERDELRRSRCRILEQSYLLPRKVRERVEREIR</sequence>
<dbReference type="AlphaFoldDB" id="A0A3L7ZQ86"/>
<evidence type="ECO:0000313" key="2">
    <source>
        <dbReference type="EMBL" id="TGY56740.1"/>
    </source>
</evidence>
<accession>A0A3L7ZQ86</accession>
<evidence type="ECO:0000313" key="4">
    <source>
        <dbReference type="Proteomes" id="UP000310032"/>
    </source>
</evidence>
<reference evidence="1 3" key="1">
    <citation type="submission" date="2018-09" db="EMBL/GenBank/DDBJ databases">
        <title>Murine metabolic-syndrome-specific gut microbial biobank.</title>
        <authorList>
            <person name="Liu C."/>
        </authorList>
    </citation>
    <scope>NUCLEOTIDE SEQUENCE [LARGE SCALE GENOMIC DNA]</scope>
    <source>
        <strain evidence="1 3">8-P5</strain>
    </source>
</reference>
<dbReference type="Proteomes" id="UP000310032">
    <property type="component" value="Unassembled WGS sequence"/>
</dbReference>
<name>A0A3L7ZQ86_PARDI</name>
<gene>
    <name evidence="1" type="ORF">D7V78_07000</name>
    <name evidence="2" type="ORF">E5342_11515</name>
</gene>
<dbReference type="OrthoDB" id="1097394at2"/>
<dbReference type="EMBL" id="RAYI01000011">
    <property type="protein sequence ID" value="RLT73976.1"/>
    <property type="molecule type" value="Genomic_DNA"/>
</dbReference>
<proteinExistence type="predicted"/>
<comment type="caution">
    <text evidence="1">The sequence shown here is derived from an EMBL/GenBank/DDBJ whole genome shotgun (WGS) entry which is preliminary data.</text>
</comment>
<evidence type="ECO:0000313" key="3">
    <source>
        <dbReference type="Proteomes" id="UP000278164"/>
    </source>
</evidence>
<evidence type="ECO:0000313" key="1">
    <source>
        <dbReference type="EMBL" id="RLT73976.1"/>
    </source>
</evidence>
<evidence type="ECO:0008006" key="5">
    <source>
        <dbReference type="Google" id="ProtNLM"/>
    </source>
</evidence>
<reference evidence="2 4" key="2">
    <citation type="submission" date="2019-04" db="EMBL/GenBank/DDBJ databases">
        <title>Microbes associate with the intestines of laboratory mice.</title>
        <authorList>
            <person name="Navarre W."/>
            <person name="Wong E."/>
            <person name="Huang K."/>
            <person name="Tropini C."/>
            <person name="Ng K."/>
            <person name="Yu B."/>
        </authorList>
    </citation>
    <scope>NUCLEOTIDE SEQUENCE [LARGE SCALE GENOMIC DNA]</scope>
    <source>
        <strain evidence="2 4">NM39_I3</strain>
    </source>
</reference>
<dbReference type="EMBL" id="SRYM01000032">
    <property type="protein sequence ID" value="TGY56740.1"/>
    <property type="molecule type" value="Genomic_DNA"/>
</dbReference>